<evidence type="ECO:0000313" key="1">
    <source>
        <dbReference type="EMBL" id="SFV55110.1"/>
    </source>
</evidence>
<name>A0A1W1BNH6_9ZZZZ</name>
<dbReference type="EMBL" id="FPHG01000027">
    <property type="protein sequence ID" value="SFV55110.1"/>
    <property type="molecule type" value="Genomic_DNA"/>
</dbReference>
<sequence>MKKFLISLLSVVIGGAVVMLIFISLATEEGAKYVYKGNSDKKPIIIKPKEYQCSECNMYIDNMKYLAEIIREDGVTYFFDDIGCVVLWLKNNSSSNMIVITKTMDTNIWIDPKKAWYSKIDNEPMGYGFVSYQNKKDGFISYDEMKLLMLQGKTLHDPFVRKSLLGK</sequence>
<reference evidence="1" key="1">
    <citation type="submission" date="2016-10" db="EMBL/GenBank/DDBJ databases">
        <authorList>
            <person name="de Groot N.N."/>
        </authorList>
    </citation>
    <scope>NUCLEOTIDE SEQUENCE</scope>
</reference>
<evidence type="ECO:0008006" key="2">
    <source>
        <dbReference type="Google" id="ProtNLM"/>
    </source>
</evidence>
<organism evidence="1">
    <name type="scientific">hydrothermal vent metagenome</name>
    <dbReference type="NCBI Taxonomy" id="652676"/>
    <lineage>
        <taxon>unclassified sequences</taxon>
        <taxon>metagenomes</taxon>
        <taxon>ecological metagenomes</taxon>
    </lineage>
</organism>
<proteinExistence type="predicted"/>
<accession>A0A1W1BNH6</accession>
<protein>
    <recommendedName>
        <fullName evidence="2">Nitrous oxide reductase maturation protein, outer-membrane lipoprotein NosL</fullName>
    </recommendedName>
</protein>
<dbReference type="AlphaFoldDB" id="A0A1W1BNH6"/>
<dbReference type="SUPFAM" id="SSF160387">
    <property type="entry name" value="NosL/MerB-like"/>
    <property type="match status" value="1"/>
</dbReference>
<gene>
    <name evidence="1" type="ORF">MNB_SV-9-38</name>
</gene>